<gene>
    <name evidence="2" type="ORF">DFR44_10246</name>
</gene>
<sequence>MTQPISNLPTLLRSMSPTLHDDVYAYCAAPHDFDLRTINFVGVFREVEGLTLIVSEAEAMRLELPIVFRCAWISLTVHSDLQAVGLTAAFAAALGKAGISCNVVAGVYHDHIFVPYALADAAMEALYHLQKDSS</sequence>
<evidence type="ECO:0000313" key="2">
    <source>
        <dbReference type="EMBL" id="TDR32750.1"/>
    </source>
</evidence>
<dbReference type="AlphaFoldDB" id="A0A4R6YB04"/>
<keyword evidence="3" id="KW-1185">Reference proteome</keyword>
<dbReference type="EMBL" id="SNZE01000002">
    <property type="protein sequence ID" value="TDR32750.1"/>
    <property type="molecule type" value="Genomic_DNA"/>
</dbReference>
<dbReference type="OrthoDB" id="517867at2"/>
<dbReference type="PANTHER" id="PTHR39199:SF1">
    <property type="entry name" value="BLR5128 PROTEIN"/>
    <property type="match status" value="1"/>
</dbReference>
<evidence type="ECO:0000313" key="3">
    <source>
        <dbReference type="Proteomes" id="UP000294480"/>
    </source>
</evidence>
<dbReference type="InterPro" id="IPR018717">
    <property type="entry name" value="DUF2241"/>
</dbReference>
<organism evidence="2 3">
    <name type="scientific">Hydromonas duriensis</name>
    <dbReference type="NCBI Taxonomy" id="1527608"/>
    <lineage>
        <taxon>Bacteria</taxon>
        <taxon>Pseudomonadati</taxon>
        <taxon>Pseudomonadota</taxon>
        <taxon>Betaproteobacteria</taxon>
        <taxon>Burkholderiales</taxon>
        <taxon>Burkholderiaceae</taxon>
        <taxon>Hydromonas</taxon>
    </lineage>
</organism>
<name>A0A4R6YB04_9BURK</name>
<dbReference type="InterPro" id="IPR045865">
    <property type="entry name" value="ACT-like_dom_sf"/>
</dbReference>
<feature type="domain" description="DUF2241" evidence="1">
    <location>
        <begin position="5"/>
        <end position="70"/>
    </location>
</feature>
<accession>A0A4R6YB04</accession>
<dbReference type="PANTHER" id="PTHR39199">
    <property type="entry name" value="BLR5128 PROTEIN"/>
    <property type="match status" value="1"/>
</dbReference>
<proteinExistence type="predicted"/>
<dbReference type="Gene3D" id="3.30.2130.10">
    <property type="entry name" value="VC0802-like"/>
    <property type="match status" value="1"/>
</dbReference>
<reference evidence="2 3" key="1">
    <citation type="submission" date="2019-03" db="EMBL/GenBank/DDBJ databases">
        <title>Genomic Encyclopedia of Type Strains, Phase IV (KMG-IV): sequencing the most valuable type-strain genomes for metagenomic binning, comparative biology and taxonomic classification.</title>
        <authorList>
            <person name="Goeker M."/>
        </authorList>
    </citation>
    <scope>NUCLEOTIDE SEQUENCE [LARGE SCALE GENOMIC DNA]</scope>
    <source>
        <strain evidence="2 3">DSM 102852</strain>
    </source>
</reference>
<dbReference type="SUPFAM" id="SSF55021">
    <property type="entry name" value="ACT-like"/>
    <property type="match status" value="2"/>
</dbReference>
<comment type="caution">
    <text evidence="2">The sequence shown here is derived from an EMBL/GenBank/DDBJ whole genome shotgun (WGS) entry which is preliminary data.</text>
</comment>
<dbReference type="Pfam" id="PF10000">
    <property type="entry name" value="ACT_3"/>
    <property type="match status" value="1"/>
</dbReference>
<protein>
    <recommendedName>
        <fullName evidence="1">DUF2241 domain-containing protein</fullName>
    </recommendedName>
</protein>
<dbReference type="RefSeq" id="WP_133618931.1">
    <property type="nucleotide sequence ID" value="NZ_SNZE01000002.1"/>
</dbReference>
<dbReference type="Proteomes" id="UP000294480">
    <property type="component" value="Unassembled WGS sequence"/>
</dbReference>
<evidence type="ECO:0000259" key="1">
    <source>
        <dbReference type="Pfam" id="PF10000"/>
    </source>
</evidence>